<sequence length="223" mass="24864">MATTKVVSIIKRVQTAVNDATGIVWTEKELLEHFNDAIRDIVLHRPDASAINTVFSCKGNSSKQSLPSEALRLIEIIRNDQGRVITEIDRSTLDATRPDWHQSEPSASIEHFVYDERDPKHFYLYPRPGGDVANPHIIELIYSSCPEEIVIPEQSIKDGSDTTTIPLDDTYANAIIDFMLSRAYSKDLGSAANANRASTHYQKYGNALGVKLQADAMMMKEGK</sequence>
<dbReference type="OrthoDB" id="9132369at2"/>
<gene>
    <name evidence="1" type="ORF">EBI00_02510</name>
</gene>
<proteinExistence type="predicted"/>
<dbReference type="AlphaFoldDB" id="A0A3M8QBG9"/>
<name>A0A3M8QBG9_9GAMM</name>
<keyword evidence="2" id="KW-1185">Reference proteome</keyword>
<evidence type="ECO:0000313" key="1">
    <source>
        <dbReference type="EMBL" id="RNF52992.1"/>
    </source>
</evidence>
<protein>
    <submittedName>
        <fullName evidence="1">Uncharacterized protein</fullName>
    </submittedName>
</protein>
<dbReference type="Pfam" id="PF24175">
    <property type="entry name" value="SU10_adaptor"/>
    <property type="match status" value="1"/>
</dbReference>
<dbReference type="Proteomes" id="UP000280507">
    <property type="component" value="Unassembled WGS sequence"/>
</dbReference>
<evidence type="ECO:0000313" key="2">
    <source>
        <dbReference type="Proteomes" id="UP000280507"/>
    </source>
</evidence>
<dbReference type="EMBL" id="RIZG01000001">
    <property type="protein sequence ID" value="RNF52992.1"/>
    <property type="molecule type" value="Genomic_DNA"/>
</dbReference>
<accession>A0A3M8QBG9</accession>
<reference evidence="1 2" key="1">
    <citation type="journal article" date="2012" name="Int. J. Syst. Evol. Microbiol.">
        <title>Marinomonas hwangdonensis sp. nov., isolated from seawater.</title>
        <authorList>
            <person name="Jung Y.T."/>
            <person name="Oh T.K."/>
            <person name="Yoon J.H."/>
        </authorList>
    </citation>
    <scope>NUCLEOTIDE SEQUENCE [LARGE SCALE GENOMIC DNA]</scope>
    <source>
        <strain evidence="1 2">HDW-15</strain>
    </source>
</reference>
<organism evidence="1 2">
    <name type="scientific">Marinomonas hwangdonensis</name>
    <dbReference type="NCBI Taxonomy" id="1053647"/>
    <lineage>
        <taxon>Bacteria</taxon>
        <taxon>Pseudomonadati</taxon>
        <taxon>Pseudomonadota</taxon>
        <taxon>Gammaproteobacteria</taxon>
        <taxon>Oceanospirillales</taxon>
        <taxon>Oceanospirillaceae</taxon>
        <taxon>Marinomonas</taxon>
    </lineage>
</organism>
<comment type="caution">
    <text evidence="1">The sequence shown here is derived from an EMBL/GenBank/DDBJ whole genome shotgun (WGS) entry which is preliminary data.</text>
</comment>
<dbReference type="InterPro" id="IPR056209">
    <property type="entry name" value="SU10_adaptor"/>
</dbReference>
<dbReference type="RefSeq" id="WP_123094332.1">
    <property type="nucleotide sequence ID" value="NZ_RIZG01000001.1"/>
</dbReference>